<gene>
    <name evidence="1" type="ORF">FHS38_005821</name>
</gene>
<reference evidence="1 2" key="1">
    <citation type="submission" date="2020-08" db="EMBL/GenBank/DDBJ databases">
        <title>Genomic Encyclopedia of Type Strains, Phase III (KMG-III): the genomes of soil and plant-associated and newly described type strains.</title>
        <authorList>
            <person name="Whitman W."/>
        </authorList>
    </citation>
    <scope>NUCLEOTIDE SEQUENCE [LARGE SCALE GENOMIC DNA]</scope>
    <source>
        <strain evidence="1 2">CECT 3265</strain>
    </source>
</reference>
<name>A0A7W7PIG1_STRNE</name>
<dbReference type="Proteomes" id="UP000556436">
    <property type="component" value="Unassembled WGS sequence"/>
</dbReference>
<dbReference type="AlphaFoldDB" id="A0A7W7PIG1"/>
<evidence type="ECO:0000313" key="2">
    <source>
        <dbReference type="Proteomes" id="UP000556436"/>
    </source>
</evidence>
<evidence type="ECO:0000313" key="1">
    <source>
        <dbReference type="EMBL" id="MBB4889745.1"/>
    </source>
</evidence>
<dbReference type="EMBL" id="JACHJG010000015">
    <property type="protein sequence ID" value="MBB4889745.1"/>
    <property type="molecule type" value="Genomic_DNA"/>
</dbReference>
<feature type="non-terminal residue" evidence="1">
    <location>
        <position position="32"/>
    </location>
</feature>
<protein>
    <submittedName>
        <fullName evidence="1">Uncharacterized protein</fullName>
    </submittedName>
</protein>
<comment type="caution">
    <text evidence="1">The sequence shown here is derived from an EMBL/GenBank/DDBJ whole genome shotgun (WGS) entry which is preliminary data.</text>
</comment>
<sequence length="32" mass="3074">MGGTGRVQRGAVRALPATVFGAEAATVATSGL</sequence>
<keyword evidence="2" id="KW-1185">Reference proteome</keyword>
<organism evidence="1 2">
    <name type="scientific">Streptomyces netropsis</name>
    <name type="common">Streptoverticillium netropsis</name>
    <dbReference type="NCBI Taxonomy" id="55404"/>
    <lineage>
        <taxon>Bacteria</taxon>
        <taxon>Bacillati</taxon>
        <taxon>Actinomycetota</taxon>
        <taxon>Actinomycetes</taxon>
        <taxon>Kitasatosporales</taxon>
        <taxon>Streptomycetaceae</taxon>
        <taxon>Streptomyces</taxon>
    </lineage>
</organism>
<proteinExistence type="predicted"/>
<accession>A0A7W7PIG1</accession>